<dbReference type="AlphaFoldDB" id="A0A0D7CTL0"/>
<dbReference type="Proteomes" id="UP000032458">
    <property type="component" value="Unassembled WGS sequence"/>
</dbReference>
<feature type="transmembrane region" description="Helical" evidence="1">
    <location>
        <begin position="520"/>
        <end position="541"/>
    </location>
</feature>
<feature type="transmembrane region" description="Helical" evidence="1">
    <location>
        <begin position="446"/>
        <end position="471"/>
    </location>
</feature>
<proteinExistence type="predicted"/>
<accession>A0A0D7CTL0</accession>
<feature type="transmembrane region" description="Helical" evidence="1">
    <location>
        <begin position="139"/>
        <end position="164"/>
    </location>
</feature>
<keyword evidence="3" id="KW-1185">Reference proteome</keyword>
<evidence type="ECO:0000313" key="2">
    <source>
        <dbReference type="EMBL" id="KIZ19578.1"/>
    </source>
</evidence>
<feature type="transmembrane region" description="Helical" evidence="1">
    <location>
        <begin position="253"/>
        <end position="273"/>
    </location>
</feature>
<feature type="transmembrane region" description="Helical" evidence="1">
    <location>
        <begin position="478"/>
        <end position="500"/>
    </location>
</feature>
<protein>
    <submittedName>
        <fullName evidence="2">ABC transporter permease</fullName>
    </submittedName>
</protein>
<dbReference type="EMBL" id="JRKI01000003">
    <property type="protein sequence ID" value="KIZ19578.1"/>
    <property type="molecule type" value="Genomic_DNA"/>
</dbReference>
<feature type="transmembrane region" description="Helical" evidence="1">
    <location>
        <begin position="359"/>
        <end position="381"/>
    </location>
</feature>
<keyword evidence="1" id="KW-1133">Transmembrane helix</keyword>
<dbReference type="PATRIC" id="fig|1240678.4.peg.735"/>
<keyword evidence="1" id="KW-0812">Transmembrane</keyword>
<feature type="transmembrane region" description="Helical" evidence="1">
    <location>
        <begin position="203"/>
        <end position="222"/>
    </location>
</feature>
<evidence type="ECO:0000256" key="1">
    <source>
        <dbReference type="SAM" id="Phobius"/>
    </source>
</evidence>
<feature type="transmembrane region" description="Helical" evidence="1">
    <location>
        <begin position="170"/>
        <end position="191"/>
    </location>
</feature>
<feature type="transmembrane region" description="Helical" evidence="1">
    <location>
        <begin position="98"/>
        <end position="118"/>
    </location>
</feature>
<dbReference type="RefSeq" id="WP_044362979.1">
    <property type="nucleotide sequence ID" value="NZ_JRKI01000003.1"/>
</dbReference>
<organism evidence="2 3">
    <name type="scientific">Streptomyces natalensis ATCC 27448</name>
    <dbReference type="NCBI Taxonomy" id="1240678"/>
    <lineage>
        <taxon>Bacteria</taxon>
        <taxon>Bacillati</taxon>
        <taxon>Actinomycetota</taxon>
        <taxon>Actinomycetes</taxon>
        <taxon>Kitasatosporales</taxon>
        <taxon>Streptomycetaceae</taxon>
        <taxon>Streptomyces</taxon>
    </lineage>
</organism>
<reference evidence="2 3" key="1">
    <citation type="submission" date="2014-09" db="EMBL/GenBank/DDBJ databases">
        <title>Draft genome sequence of Streptomyces natalensis ATCC 27448, producer of the antifungal pimaricin.</title>
        <authorList>
            <person name="Mendes M.V."/>
            <person name="Beites T."/>
            <person name="Pires S."/>
            <person name="Santos C.L."/>
            <person name="Moradas-Ferreira P."/>
        </authorList>
    </citation>
    <scope>NUCLEOTIDE SEQUENCE [LARGE SCALE GENOMIC DNA]</scope>
    <source>
        <strain evidence="2 3">ATCC 27448</strain>
    </source>
</reference>
<name>A0A0D7CTL0_9ACTN</name>
<sequence length="547" mass="55746">MTAVSAGAALAPARGPRHLAGTGVLLRLALRRDRVMIPAWVLALGLLVAAMGSSFQALYDTAAKRAELAASMNANASLRALYGPVFGDTIGGLVTWRMAGFGAVLAAVMSLLIVVRHTREEEETGRQELLSAGMVGRRAPLTAALLAALIADIALAVLIGGGLAASGQPAAGSFALGLAIGGTGLLFAALAAIAAQFTESARLAKGLTGAVLGLVFALRAAGDAATADASSPLTWISPIGWAENVRAYAGDRWWVLLLLAAGTALALAAGYVLTARRDIGMSFLPARPGPARAPRSLSGPFGLAWRLQRTTVLGWTLGFLCAGGIFGGIAKGAADLVGTNRQALEIFRRMGGQQALTDAFLATMTGMLGMVAAIYAAGSVLRLRSEETGDRAEPVLACAVGRLRWACGHLAVAYVGAAVILAFGGLALGLGYGVSAHDVTGRLGPVLGAALAQVPAVWVLTGLAVCVYGLVPKATTAVWAVVGGCLAIGWIGPALKFPQWAMDLSPYSHLPKLPGGEATAAPFLWLLGLAVLLAAAGLVGFRRRDIG</sequence>
<gene>
    <name evidence="2" type="ORF">SNA_03480</name>
</gene>
<keyword evidence="1" id="KW-0472">Membrane</keyword>
<evidence type="ECO:0000313" key="3">
    <source>
        <dbReference type="Proteomes" id="UP000032458"/>
    </source>
</evidence>
<comment type="caution">
    <text evidence="2">The sequence shown here is derived from an EMBL/GenBank/DDBJ whole genome shotgun (WGS) entry which is preliminary data.</text>
</comment>
<feature type="transmembrane region" description="Helical" evidence="1">
    <location>
        <begin position="411"/>
        <end position="434"/>
    </location>
</feature>
<feature type="transmembrane region" description="Helical" evidence="1">
    <location>
        <begin position="37"/>
        <end position="59"/>
    </location>
</feature>
<feature type="transmembrane region" description="Helical" evidence="1">
    <location>
        <begin position="312"/>
        <end position="330"/>
    </location>
</feature>